<accession>A0ABP9C268</accession>
<evidence type="ECO:0000256" key="6">
    <source>
        <dbReference type="SAM" id="MobiDB-lite"/>
    </source>
</evidence>
<evidence type="ECO:0000256" key="2">
    <source>
        <dbReference type="ARBA" id="ARBA00023015"/>
    </source>
</evidence>
<feature type="region of interest" description="Disordered" evidence="6">
    <location>
        <begin position="283"/>
        <end position="303"/>
    </location>
</feature>
<dbReference type="Pfam" id="PF03466">
    <property type="entry name" value="LysR_substrate"/>
    <property type="match status" value="1"/>
</dbReference>
<keyword evidence="3" id="KW-0238">DNA-binding</keyword>
<dbReference type="Pfam" id="PF00126">
    <property type="entry name" value="HTH_1"/>
    <property type="match status" value="1"/>
</dbReference>
<gene>
    <name evidence="8" type="ORF">GCM10023353_02840</name>
</gene>
<dbReference type="SUPFAM" id="SSF53850">
    <property type="entry name" value="Periplasmic binding protein-like II"/>
    <property type="match status" value="1"/>
</dbReference>
<dbReference type="InterPro" id="IPR036388">
    <property type="entry name" value="WH-like_DNA-bd_sf"/>
</dbReference>
<dbReference type="RefSeq" id="WP_200175925.1">
    <property type="nucleotide sequence ID" value="NZ_BAABKQ010000001.1"/>
</dbReference>
<keyword evidence="4" id="KW-0010">Activator</keyword>
<organism evidence="8 9">
    <name type="scientific">Tomitella cavernea</name>
    <dbReference type="NCBI Taxonomy" id="1387982"/>
    <lineage>
        <taxon>Bacteria</taxon>
        <taxon>Bacillati</taxon>
        <taxon>Actinomycetota</taxon>
        <taxon>Actinomycetes</taxon>
        <taxon>Mycobacteriales</taxon>
        <taxon>Tomitella</taxon>
    </lineage>
</organism>
<dbReference type="EMBL" id="BAABKQ010000001">
    <property type="protein sequence ID" value="GAA4803910.1"/>
    <property type="molecule type" value="Genomic_DNA"/>
</dbReference>
<keyword evidence="2" id="KW-0805">Transcription regulation</keyword>
<dbReference type="SUPFAM" id="SSF46785">
    <property type="entry name" value="Winged helix' DNA-binding domain"/>
    <property type="match status" value="1"/>
</dbReference>
<evidence type="ECO:0000256" key="3">
    <source>
        <dbReference type="ARBA" id="ARBA00023125"/>
    </source>
</evidence>
<dbReference type="PROSITE" id="PS50931">
    <property type="entry name" value="HTH_LYSR"/>
    <property type="match status" value="1"/>
</dbReference>
<dbReference type="Proteomes" id="UP001500839">
    <property type="component" value="Unassembled WGS sequence"/>
</dbReference>
<keyword evidence="5" id="KW-0804">Transcription</keyword>
<keyword evidence="9" id="KW-1185">Reference proteome</keyword>
<evidence type="ECO:0000259" key="7">
    <source>
        <dbReference type="PROSITE" id="PS50931"/>
    </source>
</evidence>
<dbReference type="InterPro" id="IPR005119">
    <property type="entry name" value="LysR_subst-bd"/>
</dbReference>
<dbReference type="PANTHER" id="PTHR30346:SF28">
    <property type="entry name" value="HTH-TYPE TRANSCRIPTIONAL REGULATOR CYNR"/>
    <property type="match status" value="1"/>
</dbReference>
<comment type="similarity">
    <text evidence="1">Belongs to the LysR transcriptional regulatory family.</text>
</comment>
<protein>
    <submittedName>
        <fullName evidence="8">LysR substrate-binding domain-containing protein</fullName>
    </submittedName>
</protein>
<dbReference type="PANTHER" id="PTHR30346">
    <property type="entry name" value="TRANSCRIPTIONAL DUAL REGULATOR HCAR-RELATED"/>
    <property type="match status" value="1"/>
</dbReference>
<dbReference type="PRINTS" id="PR00039">
    <property type="entry name" value="HTHLYSR"/>
</dbReference>
<dbReference type="Gene3D" id="3.40.190.10">
    <property type="entry name" value="Periplasmic binding protein-like II"/>
    <property type="match status" value="2"/>
</dbReference>
<evidence type="ECO:0000256" key="5">
    <source>
        <dbReference type="ARBA" id="ARBA00023163"/>
    </source>
</evidence>
<dbReference type="Gene3D" id="1.10.10.10">
    <property type="entry name" value="Winged helix-like DNA-binding domain superfamily/Winged helix DNA-binding domain"/>
    <property type="match status" value="1"/>
</dbReference>
<feature type="domain" description="HTH lysR-type" evidence="7">
    <location>
        <begin position="1"/>
        <end position="58"/>
    </location>
</feature>
<evidence type="ECO:0000313" key="9">
    <source>
        <dbReference type="Proteomes" id="UP001500839"/>
    </source>
</evidence>
<proteinExistence type="inferred from homology"/>
<dbReference type="InterPro" id="IPR000847">
    <property type="entry name" value="LysR_HTH_N"/>
</dbReference>
<sequence>MDLQSLTYFVAVVDRGGVTRAAESLYISQPSLSQSIRTLERRLGVTLFDRGGGRLELTTDGRAFDTAARRILADVEHAKEQVGAVRALRAGRVDLVTYPAFSVDPLVDLLRRFRQRYPEVVVRVLDAAGPDEADATMRRGAAEVALQDVPRGGAQRTLHLCEQELVLALPAVLAATLPDPVPRPLLAEIPLVIDLTDTVLAELVTAGGGRDGGPVLDCTHANATRELVLAGAGATIVPRPVARAVFPQLDHRPLSPPSMRAVGLTLRAGKPSPAAAAFAAVAREWSGRQPTGPGRQPTDPGGR</sequence>
<comment type="caution">
    <text evidence="8">The sequence shown here is derived from an EMBL/GenBank/DDBJ whole genome shotgun (WGS) entry which is preliminary data.</text>
</comment>
<dbReference type="CDD" id="cd05466">
    <property type="entry name" value="PBP2_LTTR_substrate"/>
    <property type="match status" value="1"/>
</dbReference>
<reference evidence="9" key="1">
    <citation type="journal article" date="2019" name="Int. J. Syst. Evol. Microbiol.">
        <title>The Global Catalogue of Microorganisms (GCM) 10K type strain sequencing project: providing services to taxonomists for standard genome sequencing and annotation.</title>
        <authorList>
            <consortium name="The Broad Institute Genomics Platform"/>
            <consortium name="The Broad Institute Genome Sequencing Center for Infectious Disease"/>
            <person name="Wu L."/>
            <person name="Ma J."/>
        </authorList>
    </citation>
    <scope>NUCLEOTIDE SEQUENCE [LARGE SCALE GENOMIC DNA]</scope>
    <source>
        <strain evidence="9">JCM 18542</strain>
    </source>
</reference>
<evidence type="ECO:0000256" key="1">
    <source>
        <dbReference type="ARBA" id="ARBA00009437"/>
    </source>
</evidence>
<name>A0ABP9C268_9ACTN</name>
<dbReference type="InterPro" id="IPR036390">
    <property type="entry name" value="WH_DNA-bd_sf"/>
</dbReference>
<evidence type="ECO:0000313" key="8">
    <source>
        <dbReference type="EMBL" id="GAA4803910.1"/>
    </source>
</evidence>
<evidence type="ECO:0000256" key="4">
    <source>
        <dbReference type="ARBA" id="ARBA00023159"/>
    </source>
</evidence>